<dbReference type="PRINTS" id="PR00344">
    <property type="entry name" value="BCTRLSENSOR"/>
</dbReference>
<evidence type="ECO:0000259" key="8">
    <source>
        <dbReference type="PROSITE" id="PS50109"/>
    </source>
</evidence>
<evidence type="ECO:0000256" key="6">
    <source>
        <dbReference type="ARBA" id="ARBA00023012"/>
    </source>
</evidence>
<dbReference type="PANTHER" id="PTHR43711">
    <property type="entry name" value="TWO-COMPONENT HISTIDINE KINASE"/>
    <property type="match status" value="1"/>
</dbReference>
<evidence type="ECO:0000256" key="5">
    <source>
        <dbReference type="ARBA" id="ARBA00022777"/>
    </source>
</evidence>
<dbReference type="EC" id="2.7.13.3" evidence="2"/>
<dbReference type="InterPro" id="IPR005467">
    <property type="entry name" value="His_kinase_dom"/>
</dbReference>
<evidence type="ECO:0000256" key="3">
    <source>
        <dbReference type="ARBA" id="ARBA00022553"/>
    </source>
</evidence>
<dbReference type="FunFam" id="3.30.565.10:FF:000006">
    <property type="entry name" value="Sensor histidine kinase WalK"/>
    <property type="match status" value="1"/>
</dbReference>
<feature type="domain" description="Histidine kinase" evidence="8">
    <location>
        <begin position="135"/>
        <end position="353"/>
    </location>
</feature>
<protein>
    <recommendedName>
        <fullName evidence="2">histidine kinase</fullName>
        <ecNumber evidence="2">2.7.13.3</ecNumber>
    </recommendedName>
</protein>
<feature type="transmembrane region" description="Helical" evidence="7">
    <location>
        <begin position="89"/>
        <end position="108"/>
    </location>
</feature>
<dbReference type="InterPro" id="IPR036097">
    <property type="entry name" value="HisK_dim/P_sf"/>
</dbReference>
<dbReference type="CDD" id="cd00075">
    <property type="entry name" value="HATPase"/>
    <property type="match status" value="1"/>
</dbReference>
<evidence type="ECO:0000256" key="1">
    <source>
        <dbReference type="ARBA" id="ARBA00000085"/>
    </source>
</evidence>
<gene>
    <name evidence="9" type="ORF">SAMN04488006_0990</name>
</gene>
<dbReference type="InterPro" id="IPR004358">
    <property type="entry name" value="Sig_transdc_His_kin-like_C"/>
</dbReference>
<dbReference type="InterPro" id="IPR036890">
    <property type="entry name" value="HATPase_C_sf"/>
</dbReference>
<reference evidence="10" key="1">
    <citation type="submission" date="2016-10" db="EMBL/GenBank/DDBJ databases">
        <authorList>
            <person name="Varghese N."/>
            <person name="Submissions S."/>
        </authorList>
    </citation>
    <scope>NUCLEOTIDE SEQUENCE [LARGE SCALE GENOMIC DNA]</scope>
    <source>
        <strain evidence="10">DSM 24450</strain>
    </source>
</reference>
<keyword evidence="6" id="KW-0902">Two-component regulatory system</keyword>
<evidence type="ECO:0000313" key="10">
    <source>
        <dbReference type="Proteomes" id="UP000199312"/>
    </source>
</evidence>
<dbReference type="Proteomes" id="UP000199312">
    <property type="component" value="Unassembled WGS sequence"/>
</dbReference>
<dbReference type="STRING" id="593133.SAMN04488006_0990"/>
<organism evidence="9 10">
    <name type="scientific">Lutibacter maritimus</name>
    <dbReference type="NCBI Taxonomy" id="593133"/>
    <lineage>
        <taxon>Bacteria</taxon>
        <taxon>Pseudomonadati</taxon>
        <taxon>Bacteroidota</taxon>
        <taxon>Flavobacteriia</taxon>
        <taxon>Flavobacteriales</taxon>
        <taxon>Flavobacteriaceae</taxon>
        <taxon>Lutibacter</taxon>
    </lineage>
</organism>
<evidence type="ECO:0000256" key="4">
    <source>
        <dbReference type="ARBA" id="ARBA00022679"/>
    </source>
</evidence>
<dbReference type="Gene3D" id="1.10.287.130">
    <property type="match status" value="1"/>
</dbReference>
<evidence type="ECO:0000256" key="7">
    <source>
        <dbReference type="SAM" id="Phobius"/>
    </source>
</evidence>
<name>A0A1I6PG56_9FLAO</name>
<dbReference type="PANTHER" id="PTHR43711:SF1">
    <property type="entry name" value="HISTIDINE KINASE 1"/>
    <property type="match status" value="1"/>
</dbReference>
<keyword evidence="10" id="KW-1185">Reference proteome</keyword>
<keyword evidence="7" id="KW-0812">Transmembrane</keyword>
<sequence>MFEFKFKIENKFIITLISFLSLLFIGLLDFFTGSEVSVLLAYLIPILLISFYNKSEKILLLINTIFAATVWFIVDYLTQNYSNIFNPIWNAFVRFTVFMIIGLLILNLKEKYKSVLKLNEDLKLINEEKNKFIGVAAHDLRNPIGAIYSFSDLIIENYSENIDVKGMKMLNHIKDLSNSSLNLLKDLLDISKIESGIIKLQLKTENYIDFITKYMYFNLLVSKKKDITIKLETEQKELLFSFDEHYLSEVINNLLTNAIKFSFPKSEIIIKISTSKNFVKTEIIDQGQGIPVEEQTKLFNYFQKTSVQPTNGETSSGLGLAIAKKIIVEHKGTIGVVSEINKGANFYFELPLK</sequence>
<dbReference type="OrthoDB" id="9811889at2"/>
<keyword evidence="4" id="KW-0808">Transferase</keyword>
<feature type="transmembrane region" description="Helical" evidence="7">
    <location>
        <begin position="36"/>
        <end position="52"/>
    </location>
</feature>
<feature type="transmembrane region" description="Helical" evidence="7">
    <location>
        <begin position="59"/>
        <end position="77"/>
    </location>
</feature>
<keyword evidence="7" id="KW-1133">Transmembrane helix</keyword>
<dbReference type="SMART" id="SM00388">
    <property type="entry name" value="HisKA"/>
    <property type="match status" value="1"/>
</dbReference>
<dbReference type="InterPro" id="IPR003661">
    <property type="entry name" value="HisK_dim/P_dom"/>
</dbReference>
<dbReference type="AlphaFoldDB" id="A0A1I6PG56"/>
<dbReference type="CDD" id="cd00082">
    <property type="entry name" value="HisKA"/>
    <property type="match status" value="1"/>
</dbReference>
<dbReference type="RefSeq" id="WP_090223406.1">
    <property type="nucleotide sequence ID" value="NZ_FOZP01000002.1"/>
</dbReference>
<comment type="catalytic activity">
    <reaction evidence="1">
        <text>ATP + protein L-histidine = ADP + protein N-phospho-L-histidine.</text>
        <dbReference type="EC" id="2.7.13.3"/>
    </reaction>
</comment>
<accession>A0A1I6PG56</accession>
<dbReference type="SMART" id="SM00387">
    <property type="entry name" value="HATPase_c"/>
    <property type="match status" value="1"/>
</dbReference>
<dbReference type="EMBL" id="FOZP01000002">
    <property type="protein sequence ID" value="SFS39055.1"/>
    <property type="molecule type" value="Genomic_DNA"/>
</dbReference>
<dbReference type="PROSITE" id="PS50109">
    <property type="entry name" value="HIS_KIN"/>
    <property type="match status" value="1"/>
</dbReference>
<dbReference type="Gene3D" id="3.30.565.10">
    <property type="entry name" value="Histidine kinase-like ATPase, C-terminal domain"/>
    <property type="match status" value="1"/>
</dbReference>
<evidence type="ECO:0000256" key="2">
    <source>
        <dbReference type="ARBA" id="ARBA00012438"/>
    </source>
</evidence>
<proteinExistence type="predicted"/>
<keyword evidence="7" id="KW-0472">Membrane</keyword>
<keyword evidence="3" id="KW-0597">Phosphoprotein</keyword>
<dbReference type="InterPro" id="IPR050736">
    <property type="entry name" value="Sensor_HK_Regulatory"/>
</dbReference>
<feature type="transmembrane region" description="Helical" evidence="7">
    <location>
        <begin position="12"/>
        <end position="30"/>
    </location>
</feature>
<dbReference type="InterPro" id="IPR003594">
    <property type="entry name" value="HATPase_dom"/>
</dbReference>
<dbReference type="SUPFAM" id="SSF47384">
    <property type="entry name" value="Homodimeric domain of signal transducing histidine kinase"/>
    <property type="match status" value="1"/>
</dbReference>
<dbReference type="Pfam" id="PF00512">
    <property type="entry name" value="HisKA"/>
    <property type="match status" value="1"/>
</dbReference>
<dbReference type="SUPFAM" id="SSF55874">
    <property type="entry name" value="ATPase domain of HSP90 chaperone/DNA topoisomerase II/histidine kinase"/>
    <property type="match status" value="1"/>
</dbReference>
<dbReference type="Pfam" id="PF02518">
    <property type="entry name" value="HATPase_c"/>
    <property type="match status" value="1"/>
</dbReference>
<dbReference type="GO" id="GO:0000155">
    <property type="term" value="F:phosphorelay sensor kinase activity"/>
    <property type="evidence" value="ECO:0007669"/>
    <property type="project" value="InterPro"/>
</dbReference>
<keyword evidence="5 9" id="KW-0418">Kinase</keyword>
<evidence type="ECO:0000313" key="9">
    <source>
        <dbReference type="EMBL" id="SFS39055.1"/>
    </source>
</evidence>